<dbReference type="InterPro" id="IPR007607">
    <property type="entry name" value="BacA/B"/>
</dbReference>
<reference evidence="2" key="1">
    <citation type="submission" date="2021-08" db="EMBL/GenBank/DDBJ databases">
        <title>Comparative analyses of Brucepasteria parasyntrophica and Teretinema zuelzerae.</title>
        <authorList>
            <person name="Song Y."/>
            <person name="Brune A."/>
        </authorList>
    </citation>
    <scope>NUCLEOTIDE SEQUENCE</scope>
    <source>
        <strain evidence="2">DSM 1903</strain>
    </source>
</reference>
<accession>A0AAE3EFN6</accession>
<keyword evidence="3" id="KW-1185">Reference proteome</keyword>
<sequence>MAKYKEKEPERDITVLGEKTRFEGFLKFSEELHIAGTFNGTIDALGALVIKKGASCSADYVTAASIVVDGQVSGDMTAGDRIEIRSGGSVRGNLTTSRLKIADGVSFEGQVEMIRPNADIDLFSSRPDMLKDQLRLNPDQ</sequence>
<dbReference type="Pfam" id="PF04519">
    <property type="entry name" value="Bactofilin"/>
    <property type="match status" value="1"/>
</dbReference>
<evidence type="ECO:0000256" key="1">
    <source>
        <dbReference type="ARBA" id="ARBA00044755"/>
    </source>
</evidence>
<comment type="caution">
    <text evidence="2">The sequence shown here is derived from an EMBL/GenBank/DDBJ whole genome shotgun (WGS) entry which is preliminary data.</text>
</comment>
<gene>
    <name evidence="2" type="ORF">K7J14_00580</name>
</gene>
<dbReference type="EMBL" id="JAINWA010000001">
    <property type="protein sequence ID" value="MCD1653205.1"/>
    <property type="molecule type" value="Genomic_DNA"/>
</dbReference>
<evidence type="ECO:0000313" key="3">
    <source>
        <dbReference type="Proteomes" id="UP001198163"/>
    </source>
</evidence>
<evidence type="ECO:0000313" key="2">
    <source>
        <dbReference type="EMBL" id="MCD1653205.1"/>
    </source>
</evidence>
<name>A0AAE3EFN6_9SPIR</name>
<comment type="similarity">
    <text evidence="1">Belongs to the bactofilin family.</text>
</comment>
<dbReference type="PANTHER" id="PTHR35024">
    <property type="entry name" value="HYPOTHETICAL CYTOSOLIC PROTEIN"/>
    <property type="match status" value="1"/>
</dbReference>
<organism evidence="2 3">
    <name type="scientific">Teretinema zuelzerae</name>
    <dbReference type="NCBI Taxonomy" id="156"/>
    <lineage>
        <taxon>Bacteria</taxon>
        <taxon>Pseudomonadati</taxon>
        <taxon>Spirochaetota</taxon>
        <taxon>Spirochaetia</taxon>
        <taxon>Spirochaetales</taxon>
        <taxon>Treponemataceae</taxon>
        <taxon>Teretinema</taxon>
    </lineage>
</organism>
<dbReference type="RefSeq" id="WP_230752114.1">
    <property type="nucleotide sequence ID" value="NZ_JAINWA010000001.1"/>
</dbReference>
<dbReference type="AlphaFoldDB" id="A0AAE3EFN6"/>
<dbReference type="PANTHER" id="PTHR35024:SF4">
    <property type="entry name" value="POLYMER-FORMING CYTOSKELETAL PROTEIN"/>
    <property type="match status" value="1"/>
</dbReference>
<proteinExistence type="inferred from homology"/>
<protein>
    <submittedName>
        <fullName evidence="2">Polymer-forming cytoskeletal protein</fullName>
    </submittedName>
</protein>
<dbReference type="Proteomes" id="UP001198163">
    <property type="component" value="Unassembled WGS sequence"/>
</dbReference>